<evidence type="ECO:0000313" key="1">
    <source>
        <dbReference type="EMBL" id="SZD73951.1"/>
    </source>
</evidence>
<evidence type="ECO:0000313" key="2">
    <source>
        <dbReference type="Proteomes" id="UP000262142"/>
    </source>
</evidence>
<gene>
    <name evidence="1" type="ORF">SAMEA104719789_01405</name>
</gene>
<reference evidence="1 2" key="1">
    <citation type="submission" date="2018-09" db="EMBL/GenBank/DDBJ databases">
        <authorList>
            <consortium name="Pathogen Informatics"/>
        </authorList>
    </citation>
    <scope>NUCLEOTIDE SEQUENCE [LARGE SCALE GENOMIC DNA]</scope>
    <source>
        <strain evidence="1 2">OH-22767</strain>
    </source>
</reference>
<accession>A0A383U465</accession>
<name>A0A383U465_9FLAO</name>
<sequence length="32" mass="3756">MARQKGHIKYVGTLGEVRHFKIKGNKCSYDKY</sequence>
<proteinExistence type="predicted"/>
<dbReference type="AlphaFoldDB" id="A0A383U465"/>
<dbReference type="EMBL" id="UNSC01000007">
    <property type="protein sequence ID" value="SZD73951.1"/>
    <property type="molecule type" value="Genomic_DNA"/>
</dbReference>
<organism evidence="1 2">
    <name type="scientific">Candidatus Ornithobacterium hominis</name>
    <dbReference type="NCBI Taxonomy" id="2497989"/>
    <lineage>
        <taxon>Bacteria</taxon>
        <taxon>Pseudomonadati</taxon>
        <taxon>Bacteroidota</taxon>
        <taxon>Flavobacteriia</taxon>
        <taxon>Flavobacteriales</taxon>
        <taxon>Weeksellaceae</taxon>
        <taxon>Ornithobacterium</taxon>
    </lineage>
</organism>
<protein>
    <submittedName>
        <fullName evidence="1">Uncharacterized protein</fullName>
    </submittedName>
</protein>
<dbReference type="Proteomes" id="UP000262142">
    <property type="component" value="Unassembled WGS sequence"/>
</dbReference>
<keyword evidence="2" id="KW-1185">Reference proteome</keyword>